<dbReference type="RefSeq" id="WP_378165154.1">
    <property type="nucleotide sequence ID" value="NZ_JBHSBU010000001.1"/>
</dbReference>
<dbReference type="InterPro" id="IPR032871">
    <property type="entry name" value="AHH_dom_containing"/>
</dbReference>
<sequence>MLGKFAKFRPVAKMSDKVFCLFARVWSRGINLQLGKPYSANVLRHNMEQIFGELPPNHIPHHIVPKTSPAMTKLQQFGIDPNSPSNGVALPKNAAAGDYSSAHGGRHCKKYYDFVETVVMGANDKEEAINALAAIRQDLLSGALVVQGCE</sequence>
<dbReference type="EMBL" id="JBHSBU010000001">
    <property type="protein sequence ID" value="MFC4160387.1"/>
    <property type="molecule type" value="Genomic_DNA"/>
</dbReference>
<protein>
    <submittedName>
        <fullName evidence="1">AHH domain-containing protein</fullName>
    </submittedName>
</protein>
<proteinExistence type="predicted"/>
<reference evidence="2" key="1">
    <citation type="journal article" date="2019" name="Int. J. Syst. Evol. Microbiol.">
        <title>The Global Catalogue of Microorganisms (GCM) 10K type strain sequencing project: providing services to taxonomists for standard genome sequencing and annotation.</title>
        <authorList>
            <consortium name="The Broad Institute Genomics Platform"/>
            <consortium name="The Broad Institute Genome Sequencing Center for Infectious Disease"/>
            <person name="Wu L."/>
            <person name="Ma J."/>
        </authorList>
    </citation>
    <scope>NUCLEOTIDE SEQUENCE [LARGE SCALE GENOMIC DNA]</scope>
    <source>
        <strain evidence="2">LMG 29894</strain>
    </source>
</reference>
<organism evidence="1 2">
    <name type="scientific">Chitinimonas lacunae</name>
    <dbReference type="NCBI Taxonomy" id="1963018"/>
    <lineage>
        <taxon>Bacteria</taxon>
        <taxon>Pseudomonadati</taxon>
        <taxon>Pseudomonadota</taxon>
        <taxon>Betaproteobacteria</taxon>
        <taxon>Neisseriales</taxon>
        <taxon>Chitinibacteraceae</taxon>
        <taxon>Chitinimonas</taxon>
    </lineage>
</organism>
<name>A0ABV8MTS2_9NEIS</name>
<evidence type="ECO:0000313" key="2">
    <source>
        <dbReference type="Proteomes" id="UP001595791"/>
    </source>
</evidence>
<comment type="caution">
    <text evidence="1">The sequence shown here is derived from an EMBL/GenBank/DDBJ whole genome shotgun (WGS) entry which is preliminary data.</text>
</comment>
<dbReference type="Proteomes" id="UP001595791">
    <property type="component" value="Unassembled WGS sequence"/>
</dbReference>
<evidence type="ECO:0000313" key="1">
    <source>
        <dbReference type="EMBL" id="MFC4160387.1"/>
    </source>
</evidence>
<dbReference type="Pfam" id="PF14412">
    <property type="entry name" value="AHH"/>
    <property type="match status" value="1"/>
</dbReference>
<gene>
    <name evidence="1" type="ORF">ACFOW7_13675</name>
</gene>
<accession>A0ABV8MTS2</accession>
<keyword evidence="2" id="KW-1185">Reference proteome</keyword>